<organism evidence="1 2">
    <name type="scientific">Funneliformis caledonium</name>
    <dbReference type="NCBI Taxonomy" id="1117310"/>
    <lineage>
        <taxon>Eukaryota</taxon>
        <taxon>Fungi</taxon>
        <taxon>Fungi incertae sedis</taxon>
        <taxon>Mucoromycota</taxon>
        <taxon>Glomeromycotina</taxon>
        <taxon>Glomeromycetes</taxon>
        <taxon>Glomerales</taxon>
        <taxon>Glomeraceae</taxon>
        <taxon>Funneliformis</taxon>
    </lineage>
</organism>
<dbReference type="AlphaFoldDB" id="A0A9N9CTV3"/>
<feature type="non-terminal residue" evidence="1">
    <location>
        <position position="1"/>
    </location>
</feature>
<dbReference type="Proteomes" id="UP000789570">
    <property type="component" value="Unassembled WGS sequence"/>
</dbReference>
<evidence type="ECO:0000313" key="1">
    <source>
        <dbReference type="EMBL" id="CAG8613705.1"/>
    </source>
</evidence>
<sequence>EYKSVVVTKGMISLAYFKYPICYSMQILKSTNNRTIGIVVAFSNDRFLVKAKGSRFRRVKHDDKGKDTLWRISNIRFVIQCKNLRSPYVVRVSQQEIRWPSRRNSYSLCYRGCRHR</sequence>
<protein>
    <submittedName>
        <fullName evidence="1">15474_t:CDS:1</fullName>
    </submittedName>
</protein>
<comment type="caution">
    <text evidence="1">The sequence shown here is derived from an EMBL/GenBank/DDBJ whole genome shotgun (WGS) entry which is preliminary data.</text>
</comment>
<name>A0A9N9CTV3_9GLOM</name>
<keyword evidence="2" id="KW-1185">Reference proteome</keyword>
<gene>
    <name evidence="1" type="ORF">FCALED_LOCUS9198</name>
</gene>
<evidence type="ECO:0000313" key="2">
    <source>
        <dbReference type="Proteomes" id="UP000789570"/>
    </source>
</evidence>
<accession>A0A9N9CTV3</accession>
<proteinExistence type="predicted"/>
<reference evidence="1" key="1">
    <citation type="submission" date="2021-06" db="EMBL/GenBank/DDBJ databases">
        <authorList>
            <person name="Kallberg Y."/>
            <person name="Tangrot J."/>
            <person name="Rosling A."/>
        </authorList>
    </citation>
    <scope>NUCLEOTIDE SEQUENCE</scope>
    <source>
        <strain evidence="1">UK204</strain>
    </source>
</reference>
<dbReference type="EMBL" id="CAJVPQ010002956">
    <property type="protein sequence ID" value="CAG8613705.1"/>
    <property type="molecule type" value="Genomic_DNA"/>
</dbReference>